<evidence type="ECO:0000259" key="1">
    <source>
        <dbReference type="PROSITE" id="PS51186"/>
    </source>
</evidence>
<protein>
    <submittedName>
        <fullName evidence="2">Acetyltransferase (GNAT) family protein</fullName>
    </submittedName>
</protein>
<reference evidence="2" key="1">
    <citation type="submission" date="2016-10" db="EMBL/GenBank/DDBJ databases">
        <title>Sequence of Gallionella enrichment culture.</title>
        <authorList>
            <person name="Poehlein A."/>
            <person name="Muehling M."/>
            <person name="Daniel R."/>
        </authorList>
    </citation>
    <scope>NUCLEOTIDE SEQUENCE</scope>
</reference>
<organism evidence="2">
    <name type="scientific">mine drainage metagenome</name>
    <dbReference type="NCBI Taxonomy" id="410659"/>
    <lineage>
        <taxon>unclassified sequences</taxon>
        <taxon>metagenomes</taxon>
        <taxon>ecological metagenomes</taxon>
    </lineage>
</organism>
<dbReference type="PANTHER" id="PTHR43441:SF10">
    <property type="entry name" value="ACETYLTRANSFERASE"/>
    <property type="match status" value="1"/>
</dbReference>
<dbReference type="Gene3D" id="3.40.630.30">
    <property type="match status" value="1"/>
</dbReference>
<comment type="caution">
    <text evidence="2">The sequence shown here is derived from an EMBL/GenBank/DDBJ whole genome shotgun (WGS) entry which is preliminary data.</text>
</comment>
<accession>A0A1J5QRD5</accession>
<gene>
    <name evidence="2" type="ORF">GALL_322110</name>
</gene>
<dbReference type="Pfam" id="PF13302">
    <property type="entry name" value="Acetyltransf_3"/>
    <property type="match status" value="1"/>
</dbReference>
<dbReference type="PANTHER" id="PTHR43441">
    <property type="entry name" value="RIBOSOMAL-PROTEIN-SERINE ACETYLTRANSFERASE"/>
    <property type="match status" value="1"/>
</dbReference>
<evidence type="ECO:0000313" key="2">
    <source>
        <dbReference type="EMBL" id="OIQ85938.1"/>
    </source>
</evidence>
<proteinExistence type="predicted"/>
<dbReference type="InterPro" id="IPR000182">
    <property type="entry name" value="GNAT_dom"/>
</dbReference>
<dbReference type="EMBL" id="MLJW01000510">
    <property type="protein sequence ID" value="OIQ85938.1"/>
    <property type="molecule type" value="Genomic_DNA"/>
</dbReference>
<dbReference type="InterPro" id="IPR016181">
    <property type="entry name" value="Acyl_CoA_acyltransferase"/>
</dbReference>
<sequence length="198" mass="21793">MPESVPRLLQAPLALRAFAAKDLRLIQDASTDPLIPLITSVPSTPDASAAQDFLTRQLARLRNGEGYSFAIADSTTDEVLGQIGLWLQNLAQGRASVGYWVAARHRGRGVASRALGMISTWGLGLPDVHRLELYVKPWNEASWRTAEHAGYEREDLLRSWQVVGDERRDMYMCSLLRAHQRGSSTGGCCGVHPLTGRV</sequence>
<dbReference type="PROSITE" id="PS51186">
    <property type="entry name" value="GNAT"/>
    <property type="match status" value="1"/>
</dbReference>
<feature type="domain" description="N-acetyltransferase" evidence="1">
    <location>
        <begin position="21"/>
        <end position="177"/>
    </location>
</feature>
<dbReference type="GO" id="GO:0005737">
    <property type="term" value="C:cytoplasm"/>
    <property type="evidence" value="ECO:0007669"/>
    <property type="project" value="TreeGrafter"/>
</dbReference>
<name>A0A1J5QRD5_9ZZZZ</name>
<dbReference type="SUPFAM" id="SSF55729">
    <property type="entry name" value="Acyl-CoA N-acyltransferases (Nat)"/>
    <property type="match status" value="1"/>
</dbReference>
<dbReference type="AlphaFoldDB" id="A0A1J5QRD5"/>
<dbReference type="GO" id="GO:0008999">
    <property type="term" value="F:protein-N-terminal-alanine acetyltransferase activity"/>
    <property type="evidence" value="ECO:0007669"/>
    <property type="project" value="TreeGrafter"/>
</dbReference>
<dbReference type="GO" id="GO:1990189">
    <property type="term" value="F:protein N-terminal-serine acetyltransferase activity"/>
    <property type="evidence" value="ECO:0007669"/>
    <property type="project" value="TreeGrafter"/>
</dbReference>
<dbReference type="InterPro" id="IPR051908">
    <property type="entry name" value="Ribosomal_N-acetyltransferase"/>
</dbReference>
<keyword evidence="2" id="KW-0808">Transferase</keyword>